<evidence type="ECO:0000256" key="3">
    <source>
        <dbReference type="ARBA" id="ARBA00012795"/>
    </source>
</evidence>
<reference evidence="14" key="1">
    <citation type="submission" date="2016-10" db="EMBL/GenBank/DDBJ databases">
        <authorList>
            <person name="Jeantristanb JTB J.-T."/>
            <person name="Ricardo R."/>
        </authorList>
    </citation>
    <scope>NUCLEOTIDE SEQUENCE [LARGE SCALE GENOMIC DNA]</scope>
</reference>
<comment type="similarity">
    <text evidence="2 11">Belongs to the TRM44 family.</text>
</comment>
<evidence type="ECO:0000256" key="12">
    <source>
        <dbReference type="SAM" id="MobiDB-lite"/>
    </source>
</evidence>
<dbReference type="OrthoDB" id="10047021at2759"/>
<evidence type="ECO:0000256" key="5">
    <source>
        <dbReference type="ARBA" id="ARBA00022490"/>
    </source>
</evidence>
<keyword evidence="9 11" id="KW-0819">tRNA processing</keyword>
<dbReference type="EMBL" id="FMWP01000127">
    <property type="protein sequence ID" value="SDA03078.1"/>
    <property type="molecule type" value="Genomic_DNA"/>
</dbReference>
<evidence type="ECO:0000256" key="10">
    <source>
        <dbReference type="ARBA" id="ARBA00047957"/>
    </source>
</evidence>
<name>A0A2X0L1L2_9BASI</name>
<sequence>MVQSETIASPTPPTPKRRLIPTRLTDHTTPAPDPTLPRLSSITQDWFPIVSSPANFSLSHFHQACIDMTSHPEHLSTTILRADLIHDIALGEQEQDDNELAGFQCHRKIRRRLLPKRKFDWEMTQDCCVYTRPRSLQSVDNVLAEHLRSSETDEEGAVILRPDFESLPEVANSKLPYYHPQVVSLAFRYIPSTPVATGLEDDEAEVGAESSSSSATIRIDIIPLPNTDPSQSNKASERIYRSCLSLLGFLHTVGSGMVKGYDKKVFHDLLAKKEDVQDLYRCLKGKYEWMAQEWKEETDPQKHLFEDVAIAAWLIVVWRDMYADSDGKPPGGFVDVGCGNGLLYVNIRHNVPTIRSCPAVFVFPCRVHLLSREGYPGYGLDLRARKSWAHYTPQPDLRTQSLDPPALLTADDSPFPINSFLIANHADELTPWIPLFASRTPGAKFLNIPCCHHTLSGRFTALHYTIPQPVLDLGLGPSSDPPSDSKLMTPFFAPAPNLSTGRAHAFQLYLAHLTILCGFVPEREALRIPSTKNFGFLGRRRVEGLSDEEVRTNVDGLLKDYGSGWTARIPEGKAGLGKQNGGAHA</sequence>
<comment type="function">
    <text evidence="11">Adenosyl-L-methionine (AdoMet)-dependent tRNA (uracil-O(2)-)-methyltransferase.</text>
</comment>
<dbReference type="GO" id="GO:0005737">
    <property type="term" value="C:cytoplasm"/>
    <property type="evidence" value="ECO:0007669"/>
    <property type="project" value="UniProtKB-SubCell"/>
</dbReference>
<evidence type="ECO:0000256" key="7">
    <source>
        <dbReference type="ARBA" id="ARBA00022679"/>
    </source>
</evidence>
<dbReference type="Proteomes" id="UP000249723">
    <property type="component" value="Unassembled WGS sequence"/>
</dbReference>
<evidence type="ECO:0000256" key="2">
    <source>
        <dbReference type="ARBA" id="ARBA00009056"/>
    </source>
</evidence>
<evidence type="ECO:0000313" key="14">
    <source>
        <dbReference type="Proteomes" id="UP000249723"/>
    </source>
</evidence>
<dbReference type="PANTHER" id="PTHR21210">
    <property type="entry name" value="TRNA (URACIL-O(2)-)-METHYLTRANSFERASE-RELATED"/>
    <property type="match status" value="1"/>
</dbReference>
<dbReference type="GO" id="GO:0141101">
    <property type="term" value="F:tRNA(Ser) (uridine(44)-2'-O-)-methyltransferase activity"/>
    <property type="evidence" value="ECO:0007669"/>
    <property type="project" value="UniProtKB-EC"/>
</dbReference>
<dbReference type="EC" id="2.1.1.211" evidence="3 11"/>
<keyword evidence="6 11" id="KW-0489">Methyltransferase</keyword>
<keyword evidence="8 11" id="KW-0949">S-adenosyl-L-methionine</keyword>
<dbReference type="InterPro" id="IPR011671">
    <property type="entry name" value="tRNA_uracil_MeTrfase"/>
</dbReference>
<dbReference type="PANTHER" id="PTHR21210:SF0">
    <property type="entry name" value="TRNA (URACIL-O(2)-)-METHYLTRANSFERASE-RELATED"/>
    <property type="match status" value="1"/>
</dbReference>
<keyword evidence="5 11" id="KW-0963">Cytoplasm</keyword>
<dbReference type="GO" id="GO:0030488">
    <property type="term" value="P:tRNA methylation"/>
    <property type="evidence" value="ECO:0007669"/>
    <property type="project" value="UniProtKB-UniRule"/>
</dbReference>
<accession>A0A2X0L1L2</accession>
<evidence type="ECO:0000256" key="11">
    <source>
        <dbReference type="RuleBase" id="RU368004"/>
    </source>
</evidence>
<protein>
    <recommendedName>
        <fullName evidence="4 11">tRNA (uracil-O(2)-)-methyltransferase</fullName>
        <ecNumber evidence="3 11">2.1.1.211</ecNumber>
    </recommendedName>
</protein>
<keyword evidence="7 11" id="KW-0808">Transferase</keyword>
<dbReference type="AlphaFoldDB" id="A0A2X0L1L2"/>
<evidence type="ECO:0000313" key="13">
    <source>
        <dbReference type="EMBL" id="SDA03078.1"/>
    </source>
</evidence>
<evidence type="ECO:0000256" key="8">
    <source>
        <dbReference type="ARBA" id="ARBA00022691"/>
    </source>
</evidence>
<dbReference type="STRING" id="289078.A0A2X0L1L2"/>
<proteinExistence type="inferred from homology"/>
<organism evidence="13 14">
    <name type="scientific">Microbotryum saponariae</name>
    <dbReference type="NCBI Taxonomy" id="289078"/>
    <lineage>
        <taxon>Eukaryota</taxon>
        <taxon>Fungi</taxon>
        <taxon>Dikarya</taxon>
        <taxon>Basidiomycota</taxon>
        <taxon>Pucciniomycotina</taxon>
        <taxon>Microbotryomycetes</taxon>
        <taxon>Microbotryales</taxon>
        <taxon>Microbotryaceae</taxon>
        <taxon>Microbotryum</taxon>
    </lineage>
</organism>
<dbReference type="Pfam" id="PF07757">
    <property type="entry name" value="AdoMet_MTase"/>
    <property type="match status" value="1"/>
</dbReference>
<evidence type="ECO:0000256" key="1">
    <source>
        <dbReference type="ARBA" id="ARBA00004496"/>
    </source>
</evidence>
<evidence type="ECO:0000256" key="9">
    <source>
        <dbReference type="ARBA" id="ARBA00022694"/>
    </source>
</evidence>
<comment type="subcellular location">
    <subcellularLocation>
        <location evidence="1 11">Cytoplasm</location>
    </subcellularLocation>
</comment>
<evidence type="ECO:0000256" key="6">
    <source>
        <dbReference type="ARBA" id="ARBA00022603"/>
    </source>
</evidence>
<comment type="catalytic activity">
    <reaction evidence="10 11">
        <text>uridine(44) in tRNA(Ser) + S-adenosyl-L-methionine = 2'-O-methyluridine(44) in tRNA(Ser) + S-adenosyl-L-homocysteine + H(+)</text>
        <dbReference type="Rhea" id="RHEA:43100"/>
        <dbReference type="Rhea" id="RHEA-COMP:10339"/>
        <dbReference type="Rhea" id="RHEA-COMP:10340"/>
        <dbReference type="ChEBI" id="CHEBI:15378"/>
        <dbReference type="ChEBI" id="CHEBI:57856"/>
        <dbReference type="ChEBI" id="CHEBI:59789"/>
        <dbReference type="ChEBI" id="CHEBI:65315"/>
        <dbReference type="ChEBI" id="CHEBI:74478"/>
        <dbReference type="EC" id="2.1.1.211"/>
    </reaction>
</comment>
<evidence type="ECO:0000256" key="4">
    <source>
        <dbReference type="ARBA" id="ARBA00017788"/>
    </source>
</evidence>
<feature type="region of interest" description="Disordered" evidence="12">
    <location>
        <begin position="1"/>
        <end position="34"/>
    </location>
</feature>
<keyword evidence="14" id="KW-1185">Reference proteome</keyword>
<gene>
    <name evidence="13" type="ORF">BZ3500_MVSOF-1268-A1-R1_CHR7-1G09246</name>
</gene>